<evidence type="ECO:0000256" key="1">
    <source>
        <dbReference type="ARBA" id="ARBA00022723"/>
    </source>
</evidence>
<dbReference type="Pfam" id="PF00172">
    <property type="entry name" value="Zn_clus"/>
    <property type="match status" value="1"/>
</dbReference>
<dbReference type="InterPro" id="IPR052360">
    <property type="entry name" value="Transcr_Regulatory_Proteins"/>
</dbReference>
<dbReference type="SMART" id="SM00066">
    <property type="entry name" value="GAL4"/>
    <property type="match status" value="1"/>
</dbReference>
<sequence length="572" mass="63772">MTVNTPLSPPASATSPPPSTQSPSSERNPEAPSRKRRKAPKVKTGCLTCRSRRVKCDETHPTCRKCQKIHVPCTYALPIIKPRSRARQACIALPPLVAKDFPKPSLPLGRHVKAGPRFTDEHEARYFVYYCEGISKKIGGPFKSKLWVQLIPQAGEGTPFIGRAVIALGALSLSLSQASQDQEKHRRYALQQYGSALHGMRKSIKDTPTPTPSTIRTALIGCLLVFIFESLQGHAAAASAHAASGSNLITSLCRYRCAPRSWRESELGEELYGAFSGLNLQSLLFADAASNGESKSTRAAQAFYKNGLSEAASGMPESFGVLEECRRFWHYIMRRNLHFCREVRDFFSLSLEPTQDEDREEKVRALEEERDRYVQQICKWEIASAPLLCRLYTSSHNTDSEDFLIASLLRIHAALSIILLTHSFNPPETIYSKFHPQFRTIVELSERIHPLLVQSSDSDECGKAGTFRFDVGILPALSQATLLCRDREFRDRAVGLLGRSKGYKEGIWDADAVRAVGEWVRGVEEEGLSDGGEVEDGMMVSVLGCEMRVEECWAKVRIRRADGVEQEGLVKW</sequence>
<keyword evidence="4" id="KW-0238">DNA-binding</keyword>
<dbReference type="OrthoDB" id="3172332at2759"/>
<dbReference type="InterPro" id="IPR036864">
    <property type="entry name" value="Zn2-C6_fun-type_DNA-bd_sf"/>
</dbReference>
<keyword evidence="2" id="KW-0862">Zinc</keyword>
<feature type="region of interest" description="Disordered" evidence="7">
    <location>
        <begin position="1"/>
        <end position="39"/>
    </location>
</feature>
<evidence type="ECO:0000256" key="3">
    <source>
        <dbReference type="ARBA" id="ARBA00023015"/>
    </source>
</evidence>
<dbReference type="AlphaFoldDB" id="A0A2J6R552"/>
<proteinExistence type="predicted"/>
<dbReference type="GO" id="GO:0003677">
    <property type="term" value="F:DNA binding"/>
    <property type="evidence" value="ECO:0007669"/>
    <property type="project" value="UniProtKB-KW"/>
</dbReference>
<evidence type="ECO:0000313" key="10">
    <source>
        <dbReference type="Proteomes" id="UP000235786"/>
    </source>
</evidence>
<dbReference type="PANTHER" id="PTHR36206:SF4">
    <property type="entry name" value="HYPOTHETICAL CONSERVED PROTEIN (EUROFUNG)-RELATED"/>
    <property type="match status" value="1"/>
</dbReference>
<dbReference type="PROSITE" id="PS00463">
    <property type="entry name" value="ZN2_CY6_FUNGAL_1"/>
    <property type="match status" value="1"/>
</dbReference>
<keyword evidence="1" id="KW-0479">Metal-binding</keyword>
<evidence type="ECO:0000256" key="2">
    <source>
        <dbReference type="ARBA" id="ARBA00022833"/>
    </source>
</evidence>
<dbReference type="GO" id="GO:0008270">
    <property type="term" value="F:zinc ion binding"/>
    <property type="evidence" value="ECO:0007669"/>
    <property type="project" value="InterPro"/>
</dbReference>
<dbReference type="PROSITE" id="PS50048">
    <property type="entry name" value="ZN2_CY6_FUNGAL_2"/>
    <property type="match status" value="1"/>
</dbReference>
<dbReference type="Proteomes" id="UP000235786">
    <property type="component" value="Unassembled WGS sequence"/>
</dbReference>
<dbReference type="PANTHER" id="PTHR36206">
    <property type="entry name" value="ASPERCRYPTIN BIOSYNTHESIS CLUSTER-SPECIFIC TRANSCRIPTION REGULATOR ATNN-RELATED"/>
    <property type="match status" value="1"/>
</dbReference>
<gene>
    <name evidence="9" type="ORF">L207DRAFT_589213</name>
</gene>
<organism evidence="9 10">
    <name type="scientific">Hyaloscypha variabilis (strain UAMH 11265 / GT02V1 / F)</name>
    <name type="common">Meliniomyces variabilis</name>
    <dbReference type="NCBI Taxonomy" id="1149755"/>
    <lineage>
        <taxon>Eukaryota</taxon>
        <taxon>Fungi</taxon>
        <taxon>Dikarya</taxon>
        <taxon>Ascomycota</taxon>
        <taxon>Pezizomycotina</taxon>
        <taxon>Leotiomycetes</taxon>
        <taxon>Helotiales</taxon>
        <taxon>Hyaloscyphaceae</taxon>
        <taxon>Hyaloscypha</taxon>
        <taxon>Hyaloscypha variabilis</taxon>
    </lineage>
</organism>
<name>A0A2J6R552_HYAVF</name>
<keyword evidence="5" id="KW-0804">Transcription</keyword>
<accession>A0A2J6R552</accession>
<evidence type="ECO:0000256" key="7">
    <source>
        <dbReference type="SAM" id="MobiDB-lite"/>
    </source>
</evidence>
<evidence type="ECO:0000313" key="9">
    <source>
        <dbReference type="EMBL" id="PMD33656.1"/>
    </source>
</evidence>
<feature type="domain" description="Zn(2)-C6 fungal-type" evidence="8">
    <location>
        <begin position="45"/>
        <end position="75"/>
    </location>
</feature>
<protein>
    <recommendedName>
        <fullName evidence="8">Zn(2)-C6 fungal-type domain-containing protein</fullName>
    </recommendedName>
</protein>
<evidence type="ECO:0000256" key="6">
    <source>
        <dbReference type="ARBA" id="ARBA00023242"/>
    </source>
</evidence>
<dbReference type="SUPFAM" id="SSF57701">
    <property type="entry name" value="Zn2/Cys6 DNA-binding domain"/>
    <property type="match status" value="1"/>
</dbReference>
<evidence type="ECO:0000256" key="5">
    <source>
        <dbReference type="ARBA" id="ARBA00023163"/>
    </source>
</evidence>
<dbReference type="EMBL" id="KZ613955">
    <property type="protein sequence ID" value="PMD33656.1"/>
    <property type="molecule type" value="Genomic_DNA"/>
</dbReference>
<keyword evidence="6" id="KW-0539">Nucleus</keyword>
<dbReference type="CDD" id="cd00067">
    <property type="entry name" value="GAL4"/>
    <property type="match status" value="1"/>
</dbReference>
<dbReference type="InterPro" id="IPR001138">
    <property type="entry name" value="Zn2Cys6_DnaBD"/>
</dbReference>
<dbReference type="Gene3D" id="4.10.240.10">
    <property type="entry name" value="Zn(2)-C6 fungal-type DNA-binding domain"/>
    <property type="match status" value="1"/>
</dbReference>
<dbReference type="GO" id="GO:0000981">
    <property type="term" value="F:DNA-binding transcription factor activity, RNA polymerase II-specific"/>
    <property type="evidence" value="ECO:0007669"/>
    <property type="project" value="InterPro"/>
</dbReference>
<keyword evidence="10" id="KW-1185">Reference proteome</keyword>
<evidence type="ECO:0000259" key="8">
    <source>
        <dbReference type="PROSITE" id="PS50048"/>
    </source>
</evidence>
<keyword evidence="3" id="KW-0805">Transcription regulation</keyword>
<evidence type="ECO:0000256" key="4">
    <source>
        <dbReference type="ARBA" id="ARBA00023125"/>
    </source>
</evidence>
<reference evidence="9 10" key="1">
    <citation type="submission" date="2016-04" db="EMBL/GenBank/DDBJ databases">
        <title>A degradative enzymes factory behind the ericoid mycorrhizal symbiosis.</title>
        <authorList>
            <consortium name="DOE Joint Genome Institute"/>
            <person name="Martino E."/>
            <person name="Morin E."/>
            <person name="Grelet G."/>
            <person name="Kuo A."/>
            <person name="Kohler A."/>
            <person name="Daghino S."/>
            <person name="Barry K."/>
            <person name="Choi C."/>
            <person name="Cichocki N."/>
            <person name="Clum A."/>
            <person name="Copeland A."/>
            <person name="Hainaut M."/>
            <person name="Haridas S."/>
            <person name="Labutti K."/>
            <person name="Lindquist E."/>
            <person name="Lipzen A."/>
            <person name="Khouja H.-R."/>
            <person name="Murat C."/>
            <person name="Ohm R."/>
            <person name="Olson A."/>
            <person name="Spatafora J."/>
            <person name="Veneault-Fourrey C."/>
            <person name="Henrissat B."/>
            <person name="Grigoriev I."/>
            <person name="Martin F."/>
            <person name="Perotto S."/>
        </authorList>
    </citation>
    <scope>NUCLEOTIDE SEQUENCE [LARGE SCALE GENOMIC DNA]</scope>
    <source>
        <strain evidence="9 10">F</strain>
    </source>
</reference>